<reference evidence="2 3" key="1">
    <citation type="submission" date="2015-01" db="EMBL/GenBank/DDBJ databases">
        <title>Sequencing and annotation of Micromonospora carbonacea strain JXNU-1 genome.</title>
        <authorList>
            <person name="Long Z."/>
            <person name="Huang Y."/>
            <person name="Jiang Y."/>
        </authorList>
    </citation>
    <scope>NUCLEOTIDE SEQUENCE [LARGE SCALE GENOMIC DNA]</scope>
    <source>
        <strain evidence="2 3">JXNU-1</strain>
    </source>
</reference>
<dbReference type="EMBL" id="JXSX01000001">
    <property type="protein sequence ID" value="KIR64919.1"/>
    <property type="molecule type" value="Genomic_DNA"/>
</dbReference>
<evidence type="ECO:0000313" key="3">
    <source>
        <dbReference type="Proteomes" id="UP000032254"/>
    </source>
</evidence>
<comment type="caution">
    <text evidence="2">The sequence shown here is derived from an EMBL/GenBank/DDBJ whole genome shotgun (WGS) entry which is preliminary data.</text>
</comment>
<evidence type="ECO:0000256" key="1">
    <source>
        <dbReference type="SAM" id="MobiDB-lite"/>
    </source>
</evidence>
<accession>A0A0D0X1V1</accession>
<gene>
    <name evidence="2" type="ORF">TK50_04960</name>
</gene>
<proteinExistence type="predicted"/>
<organism evidence="2 3">
    <name type="scientific">Micromonospora haikouensis</name>
    <dbReference type="NCBI Taxonomy" id="686309"/>
    <lineage>
        <taxon>Bacteria</taxon>
        <taxon>Bacillati</taxon>
        <taxon>Actinomycetota</taxon>
        <taxon>Actinomycetes</taxon>
        <taxon>Micromonosporales</taxon>
        <taxon>Micromonosporaceae</taxon>
        <taxon>Micromonospora</taxon>
    </lineage>
</organism>
<dbReference type="AlphaFoldDB" id="A0A0D0X1V1"/>
<evidence type="ECO:0000313" key="2">
    <source>
        <dbReference type="EMBL" id="KIR64919.1"/>
    </source>
</evidence>
<protein>
    <submittedName>
        <fullName evidence="2">Uncharacterized protein</fullName>
    </submittedName>
</protein>
<keyword evidence="3" id="KW-1185">Reference proteome</keyword>
<name>A0A0D0X1V1_9ACTN</name>
<feature type="region of interest" description="Disordered" evidence="1">
    <location>
        <begin position="1"/>
        <end position="22"/>
    </location>
</feature>
<sequence>MRRGQLDEAEPATSQRGGRRAALVRTCPTAGSTSISGHGHHVVLITSSAHLPEPNPHHQFDVCPVTRADSTAYLRCTARPARMAAEAQALAAP</sequence>
<dbReference type="PATRIC" id="fig|47853.6.peg.1056"/>
<dbReference type="Proteomes" id="UP000032254">
    <property type="component" value="Unassembled WGS sequence"/>
</dbReference>